<evidence type="ECO:0000256" key="2">
    <source>
        <dbReference type="ARBA" id="ARBA00022771"/>
    </source>
</evidence>
<keyword evidence="8" id="KW-1185">Reference proteome</keyword>
<evidence type="ECO:0000313" key="7">
    <source>
        <dbReference type="EMBL" id="KAK3611835.1"/>
    </source>
</evidence>
<dbReference type="GO" id="GO:0008270">
    <property type="term" value="F:zinc ion binding"/>
    <property type="evidence" value="ECO:0007669"/>
    <property type="project" value="UniProtKB-KW"/>
</dbReference>
<dbReference type="Gene3D" id="2.60.40.10">
    <property type="entry name" value="Immunoglobulins"/>
    <property type="match status" value="1"/>
</dbReference>
<dbReference type="InterPro" id="IPR017907">
    <property type="entry name" value="Znf_RING_CS"/>
</dbReference>
<protein>
    <recommendedName>
        <fullName evidence="6">RING-type domain-containing protein</fullName>
    </recommendedName>
</protein>
<reference evidence="7" key="1">
    <citation type="journal article" date="2021" name="Genome Biol. Evol.">
        <title>A High-Quality Reference Genome for a Parasitic Bivalve with Doubly Uniparental Inheritance (Bivalvia: Unionida).</title>
        <authorList>
            <person name="Smith C.H."/>
        </authorList>
    </citation>
    <scope>NUCLEOTIDE SEQUENCE</scope>
    <source>
        <strain evidence="7">CHS0354</strain>
    </source>
</reference>
<comment type="caution">
    <text evidence="7">The sequence shown here is derived from an EMBL/GenBank/DDBJ whole genome shotgun (WGS) entry which is preliminary data.</text>
</comment>
<dbReference type="SMART" id="SM00060">
    <property type="entry name" value="FN3"/>
    <property type="match status" value="3"/>
</dbReference>
<evidence type="ECO:0000256" key="4">
    <source>
        <dbReference type="PROSITE-ProRule" id="PRU00175"/>
    </source>
</evidence>
<keyword evidence="2 4" id="KW-0863">Zinc-finger</keyword>
<gene>
    <name evidence="7" type="ORF">CHS0354_040507</name>
</gene>
<feature type="coiled-coil region" evidence="5">
    <location>
        <begin position="260"/>
        <end position="309"/>
    </location>
</feature>
<keyword evidence="5" id="KW-0175">Coiled coil</keyword>
<dbReference type="InterPro" id="IPR013783">
    <property type="entry name" value="Ig-like_fold"/>
</dbReference>
<dbReference type="Gene3D" id="3.30.40.10">
    <property type="entry name" value="Zinc/RING finger domain, C3HC4 (zinc finger)"/>
    <property type="match status" value="1"/>
</dbReference>
<evidence type="ECO:0000313" key="8">
    <source>
        <dbReference type="Proteomes" id="UP001195483"/>
    </source>
</evidence>
<dbReference type="AlphaFoldDB" id="A0AAE0WGL3"/>
<dbReference type="CDD" id="cd00063">
    <property type="entry name" value="FN3"/>
    <property type="match status" value="1"/>
</dbReference>
<organism evidence="7 8">
    <name type="scientific">Potamilus streckersoni</name>
    <dbReference type="NCBI Taxonomy" id="2493646"/>
    <lineage>
        <taxon>Eukaryota</taxon>
        <taxon>Metazoa</taxon>
        <taxon>Spiralia</taxon>
        <taxon>Lophotrochozoa</taxon>
        <taxon>Mollusca</taxon>
        <taxon>Bivalvia</taxon>
        <taxon>Autobranchia</taxon>
        <taxon>Heteroconchia</taxon>
        <taxon>Palaeoheterodonta</taxon>
        <taxon>Unionida</taxon>
        <taxon>Unionoidea</taxon>
        <taxon>Unionidae</taxon>
        <taxon>Ambleminae</taxon>
        <taxon>Lampsilini</taxon>
        <taxon>Potamilus</taxon>
    </lineage>
</organism>
<dbReference type="Pfam" id="PF13445">
    <property type="entry name" value="zf-RING_UBOX"/>
    <property type="match status" value="1"/>
</dbReference>
<reference evidence="7" key="3">
    <citation type="submission" date="2023-05" db="EMBL/GenBank/DDBJ databases">
        <authorList>
            <person name="Smith C.H."/>
        </authorList>
    </citation>
    <scope>NUCLEOTIDE SEQUENCE</scope>
    <source>
        <strain evidence="7">CHS0354</strain>
        <tissue evidence="7">Mantle</tissue>
    </source>
</reference>
<dbReference type="SUPFAM" id="SSF57850">
    <property type="entry name" value="RING/U-box"/>
    <property type="match status" value="1"/>
</dbReference>
<dbReference type="InterPro" id="IPR027370">
    <property type="entry name" value="Znf-RING_euk"/>
</dbReference>
<name>A0AAE0WGL3_9BIVA</name>
<sequence>MEKSAIAEELTCPVCLEFYKDPRLLPCHHSLCRSCLVALCSKKKNESDFELQCPSCRHLFQAMDEKHIECLPKNFTLASIVCKFQESLKGDKVIPCDLCEEDQKGRAVKKCLQCQFNYCKICLEQLHPKRGAMASHKLVHVIDVFGEKGQKVESRSACLSSVSHDRYVVTQKFDQLKSARYCLSCDAPCAEEGQDSTEENHGNHDTIEIERAFRRKKEEFECIISRLMDEDVDLEKGLAHISCVIDTIQKSVEEKKVELVRRFAEMAEEVEKRKNSAENKIEEEMNMRLTSLQSRMRELEDLKAKTRTKLAAFSDLSSLADKGAIIFLTKLKKLRNEIGPVTGDYKQRAIIGPECDSSLPIERSMNDIITNLIQDVCPFERSHKIDDPKMAQMDIASSNTIMAIKVTNVQKDGKISADSEWMAIDQVDHYDVSYSCDPEETTLRRNIAENRCRLTRLKWDSEYTITVTAYMPDGKTCFDSKVFKTDPKAKDQNMVDGERASPKVNMAIKVTNVQKDGTISADIEWVAIDQVDHYEVTYFCDLEETILRRNIAENRCRLTSLKWDSEYTITVTAYMLDWKTSFDLTVFKTDPNVKDTNPAIVDKSPKRMHMGIQVTNDQKGGTMSADVSWWTTQQAGQYEVSYHCSTDEIVVLKKIAKHGCRLTNLRWSSTYTIKVTTQKQDGSTVFDELNFNTDSEVKCYPMAVSEICNKKILVPDSFNEFTASNKITKGVDFHKVEQFSGVVFTPVLTEEKHFWTMNIELTTFEDGSIIDEFLDFGIVNYSDLGQCTGLTGNNAAYLCSISTSRKGNFHLKFETPSSIENRSYKLPLKLYQKAHFYYGFMYDKINSRFAVMDFLRQKILHIFNGVSFKSNHHPIFAVCPYHNEVKMRVKVKLDHMQCAKESISYWIRKIDAY</sequence>
<proteinExistence type="predicted"/>
<dbReference type="PANTHER" id="PTHR25462">
    <property type="entry name" value="BONUS, ISOFORM C-RELATED"/>
    <property type="match status" value="1"/>
</dbReference>
<evidence type="ECO:0000256" key="3">
    <source>
        <dbReference type="ARBA" id="ARBA00022833"/>
    </source>
</evidence>
<dbReference type="CDD" id="cd19801">
    <property type="entry name" value="Bbox1_MID"/>
    <property type="match status" value="1"/>
</dbReference>
<keyword evidence="1" id="KW-0479">Metal-binding</keyword>
<dbReference type="Proteomes" id="UP001195483">
    <property type="component" value="Unassembled WGS sequence"/>
</dbReference>
<dbReference type="GO" id="GO:0061630">
    <property type="term" value="F:ubiquitin protein ligase activity"/>
    <property type="evidence" value="ECO:0007669"/>
    <property type="project" value="TreeGrafter"/>
</dbReference>
<evidence type="ECO:0000259" key="6">
    <source>
        <dbReference type="PROSITE" id="PS50089"/>
    </source>
</evidence>
<keyword evidence="3" id="KW-0862">Zinc</keyword>
<evidence type="ECO:0000256" key="1">
    <source>
        <dbReference type="ARBA" id="ARBA00022723"/>
    </source>
</evidence>
<dbReference type="SMART" id="SM00184">
    <property type="entry name" value="RING"/>
    <property type="match status" value="2"/>
</dbReference>
<dbReference type="PROSITE" id="PS00518">
    <property type="entry name" value="ZF_RING_1"/>
    <property type="match status" value="1"/>
</dbReference>
<dbReference type="InterPro" id="IPR047153">
    <property type="entry name" value="TRIM45/56/19-like"/>
</dbReference>
<reference evidence="7" key="2">
    <citation type="journal article" date="2021" name="Genome Biol. Evol.">
        <title>Developing a high-quality reference genome for a parasitic bivalve with doubly uniparental inheritance (Bivalvia: Unionida).</title>
        <authorList>
            <person name="Smith C.H."/>
        </authorList>
    </citation>
    <scope>NUCLEOTIDE SEQUENCE</scope>
    <source>
        <strain evidence="7">CHS0354</strain>
        <tissue evidence="7">Mantle</tissue>
    </source>
</reference>
<dbReference type="InterPro" id="IPR003961">
    <property type="entry name" value="FN3_dom"/>
</dbReference>
<dbReference type="EMBL" id="JAEAOA010002337">
    <property type="protein sequence ID" value="KAK3611835.1"/>
    <property type="molecule type" value="Genomic_DNA"/>
</dbReference>
<dbReference type="InterPro" id="IPR013083">
    <property type="entry name" value="Znf_RING/FYVE/PHD"/>
</dbReference>
<feature type="domain" description="RING-type" evidence="6">
    <location>
        <begin position="12"/>
        <end position="57"/>
    </location>
</feature>
<dbReference type="SUPFAM" id="SSF49265">
    <property type="entry name" value="Fibronectin type III"/>
    <property type="match status" value="1"/>
</dbReference>
<dbReference type="PROSITE" id="PS50089">
    <property type="entry name" value="ZF_RING_2"/>
    <property type="match status" value="1"/>
</dbReference>
<dbReference type="InterPro" id="IPR036116">
    <property type="entry name" value="FN3_sf"/>
</dbReference>
<dbReference type="PANTHER" id="PTHR25462:SF306">
    <property type="entry name" value="TRIPARTITE MOTIF CONTAINING 9"/>
    <property type="match status" value="1"/>
</dbReference>
<evidence type="ECO:0000256" key="5">
    <source>
        <dbReference type="SAM" id="Coils"/>
    </source>
</evidence>
<dbReference type="Gene3D" id="3.30.160.60">
    <property type="entry name" value="Classic Zinc Finger"/>
    <property type="match status" value="1"/>
</dbReference>
<dbReference type="InterPro" id="IPR001841">
    <property type="entry name" value="Znf_RING"/>
</dbReference>
<accession>A0AAE0WGL3</accession>